<comment type="similarity">
    <text evidence="1">Belongs to the UPF0276 family.</text>
</comment>
<dbReference type="KEGG" id="msl:Msil_0303"/>
<evidence type="ECO:0000313" key="3">
    <source>
        <dbReference type="Proteomes" id="UP000002257"/>
    </source>
</evidence>
<dbReference type="OrthoDB" id="9763101at2"/>
<dbReference type="HAMAP" id="MF_00697">
    <property type="entry name" value="UPF0276"/>
    <property type="match status" value="1"/>
</dbReference>
<keyword evidence="3" id="KW-1185">Reference proteome</keyword>
<dbReference type="eggNOG" id="COG3220">
    <property type="taxonomic scope" value="Bacteria"/>
</dbReference>
<accession>B8EP44</accession>
<evidence type="ECO:0000256" key="1">
    <source>
        <dbReference type="HAMAP-Rule" id="MF_00697"/>
    </source>
</evidence>
<dbReference type="AlphaFoldDB" id="B8EP44"/>
<dbReference type="Pfam" id="PF05114">
    <property type="entry name" value="MbnB_TglH_ChrH"/>
    <property type="match status" value="1"/>
</dbReference>
<dbReference type="PANTHER" id="PTHR42194:SF1">
    <property type="entry name" value="UPF0276 PROTEIN HI_1600"/>
    <property type="match status" value="1"/>
</dbReference>
<dbReference type="Proteomes" id="UP000002257">
    <property type="component" value="Chromosome"/>
</dbReference>
<dbReference type="RefSeq" id="WP_012589352.1">
    <property type="nucleotide sequence ID" value="NC_011666.1"/>
</dbReference>
<protein>
    <recommendedName>
        <fullName evidence="1">UPF0276 protein Msil_0303</fullName>
    </recommendedName>
</protein>
<sequence length="296" mass="32620">MNYISAPPALLPARAGVGFKPEHFDGIAAERQPLGFFEVHAENYMGAGGVPHAQLRFLRERYALSLHGVGLSIGSPEPLDRDHLSRLRRLCALYQPESFSEHLAWSSHGGVYFNDLLPLPYTEETLAGVAAHVDETQTALGGRILIENPATYVRFSQSDIPETEFLAELARRTGCGLLLDLNNVFVSARNHGESALGYLASFPLRSVGEIHLAGFFDASEEAAAPLLIDSHGATVADEVVSLFEWTIEQTGPLPTLIEWDNDVPDWPVLLAEAMKAQDRLRHAERGYARRLDRRAL</sequence>
<dbReference type="HOGENOM" id="CLU_064263_0_0_5"/>
<dbReference type="Gene3D" id="3.20.20.150">
    <property type="entry name" value="Divalent-metal-dependent TIM barrel enzymes"/>
    <property type="match status" value="1"/>
</dbReference>
<organism evidence="2 3">
    <name type="scientific">Methylocella silvestris (strain DSM 15510 / CIP 108128 / LMG 27833 / NCIMB 13906 / BL2)</name>
    <dbReference type="NCBI Taxonomy" id="395965"/>
    <lineage>
        <taxon>Bacteria</taxon>
        <taxon>Pseudomonadati</taxon>
        <taxon>Pseudomonadota</taxon>
        <taxon>Alphaproteobacteria</taxon>
        <taxon>Hyphomicrobiales</taxon>
        <taxon>Beijerinckiaceae</taxon>
        <taxon>Methylocella</taxon>
    </lineage>
</organism>
<dbReference type="PANTHER" id="PTHR42194">
    <property type="entry name" value="UPF0276 PROTEIN HI_1600"/>
    <property type="match status" value="1"/>
</dbReference>
<name>B8EP44_METSB</name>
<evidence type="ECO:0000313" key="2">
    <source>
        <dbReference type="EMBL" id="ACK49282.1"/>
    </source>
</evidence>
<dbReference type="EMBL" id="CP001280">
    <property type="protein sequence ID" value="ACK49282.1"/>
    <property type="molecule type" value="Genomic_DNA"/>
</dbReference>
<proteinExistence type="inferred from homology"/>
<dbReference type="STRING" id="395965.Msil_0303"/>
<reference evidence="2 3" key="1">
    <citation type="journal article" date="2010" name="J. Bacteriol.">
        <title>Complete genome sequence of the aerobic facultative methanotroph Methylocella silvestris BL2.</title>
        <authorList>
            <person name="Chen Y."/>
            <person name="Crombie A."/>
            <person name="Rahman M.T."/>
            <person name="Dedysh S.N."/>
            <person name="Liesack W."/>
            <person name="Stott M.B."/>
            <person name="Alam M."/>
            <person name="Theisen A.R."/>
            <person name="Murrell J.C."/>
            <person name="Dunfield P.F."/>
        </authorList>
    </citation>
    <scope>NUCLEOTIDE SEQUENCE [LARGE SCALE GENOMIC DNA]</scope>
    <source>
        <strain evidence="3">DSM 15510 / CIP 108128 / LMG 27833 / NCIMB 13906 / BL2</strain>
    </source>
</reference>
<dbReference type="InterPro" id="IPR007801">
    <property type="entry name" value="MbnB/TglH/ChrH"/>
</dbReference>
<gene>
    <name evidence="2" type="ordered locus">Msil_0303</name>
</gene>
<dbReference type="NCBIfam" id="NF003818">
    <property type="entry name" value="PRK05409.1"/>
    <property type="match status" value="1"/>
</dbReference>